<protein>
    <submittedName>
        <fullName evidence="2">Extracellular solute-binding protein</fullName>
    </submittedName>
</protein>
<evidence type="ECO:0000256" key="1">
    <source>
        <dbReference type="SAM" id="SignalP"/>
    </source>
</evidence>
<reference evidence="2" key="2">
    <citation type="journal article" date="2021" name="PeerJ">
        <title>Extensive microbial diversity within the chicken gut microbiome revealed by metagenomics and culture.</title>
        <authorList>
            <person name="Gilroy R."/>
            <person name="Ravi A."/>
            <person name="Getino M."/>
            <person name="Pursley I."/>
            <person name="Horton D.L."/>
            <person name="Alikhan N.F."/>
            <person name="Baker D."/>
            <person name="Gharbi K."/>
            <person name="Hall N."/>
            <person name="Watson M."/>
            <person name="Adriaenssens E.M."/>
            <person name="Foster-Nyarko E."/>
            <person name="Jarju S."/>
            <person name="Secka A."/>
            <person name="Antonio M."/>
            <person name="Oren A."/>
            <person name="Chaudhuri R.R."/>
            <person name="La Ragione R."/>
            <person name="Hildebrand F."/>
            <person name="Pallen M.J."/>
        </authorList>
    </citation>
    <scope>NUCLEOTIDE SEQUENCE</scope>
    <source>
        <strain evidence="2">ChiGjej1B1-24693</strain>
    </source>
</reference>
<dbReference type="PANTHER" id="PTHR43649:SF12">
    <property type="entry name" value="DIACETYLCHITOBIOSE BINDING PROTEIN DASA"/>
    <property type="match status" value="1"/>
</dbReference>
<dbReference type="Pfam" id="PF01547">
    <property type="entry name" value="SBP_bac_1"/>
    <property type="match status" value="1"/>
</dbReference>
<dbReference type="Proteomes" id="UP000886842">
    <property type="component" value="Unassembled WGS sequence"/>
</dbReference>
<comment type="caution">
    <text evidence="2">The sequence shown here is derived from an EMBL/GenBank/DDBJ whole genome shotgun (WGS) entry which is preliminary data.</text>
</comment>
<dbReference type="SUPFAM" id="SSF53850">
    <property type="entry name" value="Periplasmic binding protein-like II"/>
    <property type="match status" value="1"/>
</dbReference>
<evidence type="ECO:0000313" key="2">
    <source>
        <dbReference type="EMBL" id="HIT74353.1"/>
    </source>
</evidence>
<keyword evidence="1" id="KW-0732">Signal</keyword>
<sequence length="544" mass="60155">MRPISRRTALASAATLTATGLLASCGGAGGGTDTDEQVENPDENINAEGMPIVKEPITLTMMTRRSPNTAEDWNNVASMKLMQEQSNIEIDWGHIPWEQASEKRNLALASGDYPEIIHRTAMNSVDIAKYGEQGTLVRLNDAIDTYMPNLTAILAENPDFRAGLTFPDGNIYSLPTIYDPEFQSLNMQQKLWIRQDWLDEVDMDAPETLDEFEACLEAFQQADPAGGGKTIPFTTGSETLWIDILRSSFGVGNRGTAAGQIDADEGGRVRFWPASEQYRELIAYVSRLYSKKLVQQDVFGTDSATFNNLGKEGLLGAAATQAPSAFFTKGVGENYVSLAPMKKTDADEVPAWTMVGSGLQSIGQWVVTDKIEHLVESCRWMDYFYGDEGARLFFMGIEGESYEQTGDGEYDFTEKITDNPDGLTVDEALRPYVTYLGGSYPGIVKEAYFKGTESSAQARKGTEAVAPYKIDEVWPVFTFTAEEAAELSAITVDLTKLVSESRAKFITGEMSVDNDWEKYVSQFQQIGIDRYLEIQQAAYDRFKG</sequence>
<name>A0A9D1GWI4_9ACTN</name>
<gene>
    <name evidence="2" type="ORF">IAA98_02055</name>
</gene>
<dbReference type="InterPro" id="IPR006059">
    <property type="entry name" value="SBP"/>
</dbReference>
<dbReference type="Gene3D" id="3.40.190.10">
    <property type="entry name" value="Periplasmic binding protein-like II"/>
    <property type="match status" value="2"/>
</dbReference>
<dbReference type="PANTHER" id="PTHR43649">
    <property type="entry name" value="ARABINOSE-BINDING PROTEIN-RELATED"/>
    <property type="match status" value="1"/>
</dbReference>
<dbReference type="EMBL" id="DVLP01000059">
    <property type="protein sequence ID" value="HIT74353.1"/>
    <property type="molecule type" value="Genomic_DNA"/>
</dbReference>
<feature type="chain" id="PRO_5038669198" evidence="1">
    <location>
        <begin position="24"/>
        <end position="544"/>
    </location>
</feature>
<proteinExistence type="predicted"/>
<reference evidence="2" key="1">
    <citation type="submission" date="2020-10" db="EMBL/GenBank/DDBJ databases">
        <authorList>
            <person name="Gilroy R."/>
        </authorList>
    </citation>
    <scope>NUCLEOTIDE SEQUENCE</scope>
    <source>
        <strain evidence="2">ChiGjej1B1-24693</strain>
    </source>
</reference>
<dbReference type="PROSITE" id="PS51257">
    <property type="entry name" value="PROKAR_LIPOPROTEIN"/>
    <property type="match status" value="1"/>
</dbReference>
<feature type="signal peptide" evidence="1">
    <location>
        <begin position="1"/>
        <end position="23"/>
    </location>
</feature>
<organism evidence="2 3">
    <name type="scientific">Candidatus Avipropionibacterium avicola</name>
    <dbReference type="NCBI Taxonomy" id="2840701"/>
    <lineage>
        <taxon>Bacteria</taxon>
        <taxon>Bacillati</taxon>
        <taxon>Actinomycetota</taxon>
        <taxon>Actinomycetes</taxon>
        <taxon>Propionibacteriales</taxon>
        <taxon>Propionibacteriaceae</taxon>
        <taxon>Propionibacteriaceae incertae sedis</taxon>
        <taxon>Candidatus Avipropionibacterium</taxon>
    </lineage>
</organism>
<dbReference type="InterPro" id="IPR050490">
    <property type="entry name" value="Bact_solute-bd_prot1"/>
</dbReference>
<accession>A0A9D1GWI4</accession>
<evidence type="ECO:0000313" key="3">
    <source>
        <dbReference type="Proteomes" id="UP000886842"/>
    </source>
</evidence>
<dbReference type="AlphaFoldDB" id="A0A9D1GWI4"/>